<keyword evidence="16" id="KW-1185">Reference proteome</keyword>
<evidence type="ECO:0000259" key="13">
    <source>
        <dbReference type="Pfam" id="PF02775"/>
    </source>
</evidence>
<dbReference type="InterPro" id="IPR012000">
    <property type="entry name" value="Thiamin_PyroP_enz_cen_dom"/>
</dbReference>
<dbReference type="PANTHER" id="PTHR18968:SF13">
    <property type="entry name" value="ACETOLACTATE SYNTHASE CATALYTIC SUBUNIT, MITOCHONDRIAL"/>
    <property type="match status" value="1"/>
</dbReference>
<dbReference type="InterPro" id="IPR045229">
    <property type="entry name" value="TPP_enz"/>
</dbReference>
<dbReference type="CDD" id="cd02015">
    <property type="entry name" value="TPP_AHAS"/>
    <property type="match status" value="1"/>
</dbReference>
<keyword evidence="9 11" id="KW-0786">Thiamine pyrophosphate</keyword>
<feature type="domain" description="Thiamine pyrophosphate enzyme N-terminal TPP-binding" evidence="14">
    <location>
        <begin position="1"/>
        <end position="116"/>
    </location>
</feature>
<dbReference type="GO" id="GO:0030976">
    <property type="term" value="F:thiamine pyrophosphate binding"/>
    <property type="evidence" value="ECO:0007669"/>
    <property type="project" value="UniProtKB-UniRule"/>
</dbReference>
<evidence type="ECO:0000256" key="1">
    <source>
        <dbReference type="ARBA" id="ARBA00004974"/>
    </source>
</evidence>
<evidence type="ECO:0000256" key="3">
    <source>
        <dbReference type="ARBA" id="ARBA00007812"/>
    </source>
</evidence>
<dbReference type="GO" id="GO:0000287">
    <property type="term" value="F:magnesium ion binding"/>
    <property type="evidence" value="ECO:0007669"/>
    <property type="project" value="UniProtKB-UniRule"/>
</dbReference>
<organism evidence="15 16">
    <name type="scientific">Ilyobacter polytropus (strain ATCC 51220 / DSM 2926 / LMG 16218 / CuHBu1)</name>
    <dbReference type="NCBI Taxonomy" id="572544"/>
    <lineage>
        <taxon>Bacteria</taxon>
        <taxon>Fusobacteriati</taxon>
        <taxon>Fusobacteriota</taxon>
        <taxon>Fusobacteriia</taxon>
        <taxon>Fusobacteriales</taxon>
        <taxon>Fusobacteriaceae</taxon>
        <taxon>Ilyobacter</taxon>
    </lineage>
</organism>
<comment type="cofactor">
    <cofactor evidence="11">
        <name>Mg(2+)</name>
        <dbReference type="ChEBI" id="CHEBI:18420"/>
    </cofactor>
    <text evidence="11">Binds 1 Mg(2+) ion per subunit.</text>
</comment>
<evidence type="ECO:0000259" key="14">
    <source>
        <dbReference type="Pfam" id="PF02776"/>
    </source>
</evidence>
<dbReference type="STRING" id="572544.Ilyop_1159"/>
<dbReference type="GO" id="GO:0003984">
    <property type="term" value="F:acetolactate synthase activity"/>
    <property type="evidence" value="ECO:0007669"/>
    <property type="project" value="UniProtKB-EC"/>
</dbReference>
<dbReference type="EC" id="2.2.1.6" evidence="4 11"/>
<comment type="pathway">
    <text evidence="2 11">Amino-acid biosynthesis; L-valine biosynthesis; L-valine from pyruvate: step 1/4.</text>
</comment>
<dbReference type="RefSeq" id="WP_013387607.1">
    <property type="nucleotide sequence ID" value="NC_014632.1"/>
</dbReference>
<evidence type="ECO:0000256" key="5">
    <source>
        <dbReference type="ARBA" id="ARBA00022605"/>
    </source>
</evidence>
<dbReference type="InterPro" id="IPR000399">
    <property type="entry name" value="TPP-bd_CS"/>
</dbReference>
<feature type="domain" description="Thiamine pyrophosphate enzyme central" evidence="12">
    <location>
        <begin position="196"/>
        <end position="330"/>
    </location>
</feature>
<reference evidence="15 16" key="1">
    <citation type="journal article" date="2010" name="Stand. Genomic Sci.">
        <title>Complete genome sequence of Ilyobacter polytropus type strain (CuHbu1).</title>
        <authorList>
            <person name="Sikorski J."/>
            <person name="Chertkov O."/>
            <person name="Lapidus A."/>
            <person name="Nolan M."/>
            <person name="Lucas S."/>
            <person name="Del Rio T.G."/>
            <person name="Tice H."/>
            <person name="Cheng J.F."/>
            <person name="Tapia R."/>
            <person name="Han C."/>
            <person name="Goodwin L."/>
            <person name="Pitluck S."/>
            <person name="Liolios K."/>
            <person name="Ivanova N."/>
            <person name="Mavromatis K."/>
            <person name="Mikhailova N."/>
            <person name="Pati A."/>
            <person name="Chen A."/>
            <person name="Palaniappan K."/>
            <person name="Land M."/>
            <person name="Hauser L."/>
            <person name="Chang Y.J."/>
            <person name="Jeffries C.D."/>
            <person name="Brambilla E."/>
            <person name="Yasawong M."/>
            <person name="Rohde M."/>
            <person name="Pukall R."/>
            <person name="Spring S."/>
            <person name="Goker M."/>
            <person name="Woyke T."/>
            <person name="Bristow J."/>
            <person name="Eisen J.A."/>
            <person name="Markowitz V."/>
            <person name="Hugenholtz P."/>
            <person name="Kyrpides N.C."/>
            <person name="Klenk H.P."/>
        </authorList>
    </citation>
    <scope>NUCLEOTIDE SEQUENCE [LARGE SCALE GENOMIC DNA]</scope>
    <source>
        <strain evidence="16">ATCC 51220 / DSM 2926 / LMG 16218 / CuHBu1</strain>
    </source>
</reference>
<comment type="catalytic activity">
    <reaction evidence="11">
        <text>2 pyruvate + H(+) = (2S)-2-acetolactate + CO2</text>
        <dbReference type="Rhea" id="RHEA:25249"/>
        <dbReference type="ChEBI" id="CHEBI:15361"/>
        <dbReference type="ChEBI" id="CHEBI:15378"/>
        <dbReference type="ChEBI" id="CHEBI:16526"/>
        <dbReference type="ChEBI" id="CHEBI:58476"/>
        <dbReference type="EC" id="2.2.1.6"/>
    </reaction>
</comment>
<evidence type="ECO:0000256" key="11">
    <source>
        <dbReference type="RuleBase" id="RU003591"/>
    </source>
</evidence>
<dbReference type="SUPFAM" id="SSF52518">
    <property type="entry name" value="Thiamin diphosphate-binding fold (THDP-binding)"/>
    <property type="match status" value="2"/>
</dbReference>
<dbReference type="Gene3D" id="3.40.50.970">
    <property type="match status" value="2"/>
</dbReference>
<evidence type="ECO:0000256" key="8">
    <source>
        <dbReference type="ARBA" id="ARBA00022842"/>
    </source>
</evidence>
<dbReference type="GO" id="GO:0009097">
    <property type="term" value="P:isoleucine biosynthetic process"/>
    <property type="evidence" value="ECO:0007669"/>
    <property type="project" value="UniProtKB-UniPathway"/>
</dbReference>
<evidence type="ECO:0000256" key="7">
    <source>
        <dbReference type="ARBA" id="ARBA00022723"/>
    </source>
</evidence>
<dbReference type="KEGG" id="ipo:Ilyop_1159"/>
<keyword evidence="10 11" id="KW-0100">Branched-chain amino acid biosynthesis</keyword>
<gene>
    <name evidence="15" type="ordered locus">Ilyop_1159</name>
</gene>
<dbReference type="Proteomes" id="UP000006875">
    <property type="component" value="Chromosome"/>
</dbReference>
<dbReference type="UniPathway" id="UPA00049">
    <property type="reaction ID" value="UER00059"/>
</dbReference>
<keyword evidence="6 11" id="KW-0808">Transferase</keyword>
<comment type="similarity">
    <text evidence="3 11">Belongs to the TPP enzyme family.</text>
</comment>
<dbReference type="eggNOG" id="COG0028">
    <property type="taxonomic scope" value="Bacteria"/>
</dbReference>
<dbReference type="AlphaFoldDB" id="E3H7Y8"/>
<dbReference type="FunFam" id="3.40.50.1220:FF:000008">
    <property type="entry name" value="Acetolactate synthase"/>
    <property type="match status" value="1"/>
</dbReference>
<evidence type="ECO:0000259" key="12">
    <source>
        <dbReference type="Pfam" id="PF00205"/>
    </source>
</evidence>
<dbReference type="FunFam" id="3.40.50.970:FF:000007">
    <property type="entry name" value="Acetolactate synthase"/>
    <property type="match status" value="1"/>
</dbReference>
<evidence type="ECO:0000256" key="4">
    <source>
        <dbReference type="ARBA" id="ARBA00013145"/>
    </source>
</evidence>
<dbReference type="SUPFAM" id="SSF52467">
    <property type="entry name" value="DHS-like NAD/FAD-binding domain"/>
    <property type="match status" value="1"/>
</dbReference>
<comment type="cofactor">
    <cofactor evidence="11">
        <name>thiamine diphosphate</name>
        <dbReference type="ChEBI" id="CHEBI:58937"/>
    </cofactor>
    <text evidence="11">Binds 1 thiamine pyrophosphate per subunit.</text>
</comment>
<keyword evidence="7 11" id="KW-0479">Metal-binding</keyword>
<dbReference type="InterPro" id="IPR012846">
    <property type="entry name" value="Acetolactate_synth_lsu"/>
</dbReference>
<dbReference type="InterPro" id="IPR011766">
    <property type="entry name" value="TPP_enzyme_TPP-bd"/>
</dbReference>
<protein>
    <recommendedName>
        <fullName evidence="4 11">Acetolactate synthase</fullName>
        <ecNumber evidence="4 11">2.2.1.6</ecNumber>
    </recommendedName>
</protein>
<accession>E3H7Y8</accession>
<dbReference type="CDD" id="cd07035">
    <property type="entry name" value="TPP_PYR_POX_like"/>
    <property type="match status" value="1"/>
</dbReference>
<dbReference type="PROSITE" id="PS00187">
    <property type="entry name" value="TPP_ENZYMES"/>
    <property type="match status" value="1"/>
</dbReference>
<dbReference type="Gene3D" id="3.40.50.1220">
    <property type="entry name" value="TPP-binding domain"/>
    <property type="match status" value="1"/>
</dbReference>
<evidence type="ECO:0000256" key="10">
    <source>
        <dbReference type="ARBA" id="ARBA00023304"/>
    </source>
</evidence>
<evidence type="ECO:0000256" key="6">
    <source>
        <dbReference type="ARBA" id="ARBA00022679"/>
    </source>
</evidence>
<dbReference type="EMBL" id="CP002281">
    <property type="protein sequence ID" value="ADO82940.1"/>
    <property type="molecule type" value="Genomic_DNA"/>
</dbReference>
<dbReference type="Pfam" id="PF02775">
    <property type="entry name" value="TPP_enzyme_C"/>
    <property type="match status" value="1"/>
</dbReference>
<dbReference type="GO" id="GO:0009099">
    <property type="term" value="P:L-valine biosynthetic process"/>
    <property type="evidence" value="ECO:0007669"/>
    <property type="project" value="UniProtKB-UniPathway"/>
</dbReference>
<proteinExistence type="inferred from homology"/>
<sequence length="552" mass="60461">MKGAQILLETLKHLGIKEIFGYPGGAVLSIFEALREDNDIKFILPRHEQGASHAADASGRLTGIPGVCLATSGPGATNLVTGIMTAYMDSSPMIAITGQVSRSNKGKDVFQEVDIVGVTLPITKHNYSVESIEELPVILKEAFHIATTGRPGPVLIDLPADIQNEEMSEERFRILLNQKLNLFPSLHIPKLDMTKVEEAVGLLKLAKRPLIISGAGVIRSGAADELYEFAIKNNIPVTSSLLGLGGFPGDNNLFLGMGGVHGSIATNIIIQEADFVLAVGTRLDNRLTCDTEGFLDQAKVVHIDIDPAENKKIIVADIFIQGDAKEVLSKMSEMSSEKKEQRWLDRVDELRGKYSPTKFSEKYSLEPRRIFEILSQKTDENAIITTDVGQHQMWVAQYYKFRKPKTFITSGGAGAMGFGIPAAIAAKIKKPDTTVISVVGDGGFQMCVGEIIMLKQYKLPIKILIINNSTLGMVKQLQDTFKGGKHFGVYLDVNPDFIQIAKAYGLKGIKVTNEEELVKACDENIDTDEPVIIECVLDRKKNVYQTLVHPNI</sequence>
<dbReference type="UniPathway" id="UPA00047">
    <property type="reaction ID" value="UER00055"/>
</dbReference>
<dbReference type="InterPro" id="IPR029035">
    <property type="entry name" value="DHS-like_NAD/FAD-binding_dom"/>
</dbReference>
<dbReference type="HOGENOM" id="CLU_013748_1_2_0"/>
<evidence type="ECO:0000313" key="15">
    <source>
        <dbReference type="EMBL" id="ADO82940.1"/>
    </source>
</evidence>
<dbReference type="Pfam" id="PF00205">
    <property type="entry name" value="TPP_enzyme_M"/>
    <property type="match status" value="1"/>
</dbReference>
<evidence type="ECO:0000256" key="9">
    <source>
        <dbReference type="ARBA" id="ARBA00023052"/>
    </source>
</evidence>
<dbReference type="InterPro" id="IPR039368">
    <property type="entry name" value="AHAS_TPP"/>
</dbReference>
<evidence type="ECO:0000313" key="16">
    <source>
        <dbReference type="Proteomes" id="UP000006875"/>
    </source>
</evidence>
<dbReference type="GO" id="GO:0005948">
    <property type="term" value="C:acetolactate synthase complex"/>
    <property type="evidence" value="ECO:0007669"/>
    <property type="project" value="TreeGrafter"/>
</dbReference>
<dbReference type="InterPro" id="IPR029061">
    <property type="entry name" value="THDP-binding"/>
</dbReference>
<dbReference type="GO" id="GO:0050660">
    <property type="term" value="F:flavin adenine dinucleotide binding"/>
    <property type="evidence" value="ECO:0007669"/>
    <property type="project" value="InterPro"/>
</dbReference>
<dbReference type="InterPro" id="IPR012001">
    <property type="entry name" value="Thiamin_PyroP_enz_TPP-bd_dom"/>
</dbReference>
<feature type="domain" description="Thiamine pyrophosphate enzyme TPP-binding" evidence="13">
    <location>
        <begin position="387"/>
        <end position="535"/>
    </location>
</feature>
<comment type="pathway">
    <text evidence="1 11">Amino-acid biosynthesis; L-isoleucine biosynthesis; L-isoleucine from 2-oxobutanoate: step 1/4.</text>
</comment>
<name>E3H7Y8_ILYPC</name>
<dbReference type="Pfam" id="PF02776">
    <property type="entry name" value="TPP_enzyme_N"/>
    <property type="match status" value="1"/>
</dbReference>
<dbReference type="PANTHER" id="PTHR18968">
    <property type="entry name" value="THIAMINE PYROPHOSPHATE ENZYMES"/>
    <property type="match status" value="1"/>
</dbReference>
<keyword evidence="8 11" id="KW-0460">Magnesium</keyword>
<keyword evidence="5 11" id="KW-0028">Amino-acid biosynthesis</keyword>
<evidence type="ECO:0000256" key="2">
    <source>
        <dbReference type="ARBA" id="ARBA00005025"/>
    </source>
</evidence>
<dbReference type="NCBIfam" id="TIGR00118">
    <property type="entry name" value="acolac_lg"/>
    <property type="match status" value="1"/>
</dbReference>